<accession>L0DZK0</accession>
<reference evidence="1" key="1">
    <citation type="submission" date="2015-12" db="EMBL/GenBank/DDBJ databases">
        <authorList>
            <person name="Tikhonova T.V."/>
            <person name="Pavlov A.R."/>
            <person name="Beletsky A.V."/>
            <person name="Mardanov A.V."/>
            <person name="Sorokin D.Y."/>
            <person name="Ravin N.V."/>
            <person name="Popov V.O."/>
        </authorList>
    </citation>
    <scope>NUCLEOTIDE SEQUENCE</scope>
    <source>
        <strain evidence="1">DSM 14787</strain>
    </source>
</reference>
<keyword evidence="2" id="KW-1185">Reference proteome</keyword>
<dbReference type="eggNOG" id="COG3547">
    <property type="taxonomic scope" value="Bacteria"/>
</dbReference>
<evidence type="ECO:0000313" key="2">
    <source>
        <dbReference type="Proteomes" id="UP000010809"/>
    </source>
</evidence>
<protein>
    <submittedName>
        <fullName evidence="1">Transposase IS116/IS110/IS902 family protein</fullName>
    </submittedName>
</protein>
<name>L0DZK0_THIND</name>
<dbReference type="PATRIC" id="fig|1255043.3.peg.2860"/>
<dbReference type="HOGENOM" id="CLU_3206421_0_0_6"/>
<dbReference type="Proteomes" id="UP000010809">
    <property type="component" value="Chromosome"/>
</dbReference>
<organism evidence="1 2">
    <name type="scientific">Thioalkalivibrio nitratireducens (strain DSM 14787 / UNIQEM 213 / ALEN2)</name>
    <dbReference type="NCBI Taxonomy" id="1255043"/>
    <lineage>
        <taxon>Bacteria</taxon>
        <taxon>Pseudomonadati</taxon>
        <taxon>Pseudomonadota</taxon>
        <taxon>Gammaproteobacteria</taxon>
        <taxon>Chromatiales</taxon>
        <taxon>Ectothiorhodospiraceae</taxon>
        <taxon>Thioalkalivibrio</taxon>
    </lineage>
</organism>
<dbReference type="KEGG" id="tni:TVNIR_2834"/>
<evidence type="ECO:0000313" key="1">
    <source>
        <dbReference type="EMBL" id="AGA34473.1"/>
    </source>
</evidence>
<gene>
    <name evidence="1" type="ordered locus">TVNIR_2834</name>
</gene>
<dbReference type="AlphaFoldDB" id="L0DZK0"/>
<sequence length="45" mass="4993">MALARSDSALGAFYRRLCSRMDTPRANTAVAHKLARMVYFMLTAG</sequence>
<dbReference type="EMBL" id="CP003989">
    <property type="protein sequence ID" value="AGA34473.1"/>
    <property type="molecule type" value="Genomic_DNA"/>
</dbReference>
<proteinExistence type="predicted"/>